<protein>
    <submittedName>
        <fullName evidence="1">Uncharacterized protein</fullName>
    </submittedName>
</protein>
<keyword evidence="2" id="KW-1185">Reference proteome</keyword>
<evidence type="ECO:0000313" key="2">
    <source>
        <dbReference type="Proteomes" id="UP001732700"/>
    </source>
</evidence>
<dbReference type="Proteomes" id="UP001732700">
    <property type="component" value="Chromosome 5A"/>
</dbReference>
<reference evidence="1" key="1">
    <citation type="submission" date="2021-05" db="EMBL/GenBank/DDBJ databases">
        <authorList>
            <person name="Scholz U."/>
            <person name="Mascher M."/>
            <person name="Fiebig A."/>
        </authorList>
    </citation>
    <scope>NUCLEOTIDE SEQUENCE [LARGE SCALE GENOMIC DNA]</scope>
</reference>
<accession>A0ACD5XNJ9</accession>
<evidence type="ECO:0000313" key="1">
    <source>
        <dbReference type="EnsemblPlants" id="AVESA.00010b.r2.5AG0819620.1.CDS"/>
    </source>
</evidence>
<proteinExistence type="predicted"/>
<dbReference type="EnsemblPlants" id="AVESA.00010b.r2.5AG0819620.1">
    <property type="protein sequence ID" value="AVESA.00010b.r2.5AG0819620.1.CDS"/>
    <property type="gene ID" value="AVESA.00010b.r2.5AG0819620"/>
</dbReference>
<organism evidence="1 2">
    <name type="scientific">Avena sativa</name>
    <name type="common">Oat</name>
    <dbReference type="NCBI Taxonomy" id="4498"/>
    <lineage>
        <taxon>Eukaryota</taxon>
        <taxon>Viridiplantae</taxon>
        <taxon>Streptophyta</taxon>
        <taxon>Embryophyta</taxon>
        <taxon>Tracheophyta</taxon>
        <taxon>Spermatophyta</taxon>
        <taxon>Magnoliopsida</taxon>
        <taxon>Liliopsida</taxon>
        <taxon>Poales</taxon>
        <taxon>Poaceae</taxon>
        <taxon>BOP clade</taxon>
        <taxon>Pooideae</taxon>
        <taxon>Poodae</taxon>
        <taxon>Poeae</taxon>
        <taxon>Poeae Chloroplast Group 1 (Aveneae type)</taxon>
        <taxon>Aveninae</taxon>
        <taxon>Avena</taxon>
    </lineage>
</organism>
<sequence length="357" mass="38488">MEVGSPTSSAGRRRGAGDREEAARGSGGAMRARVCARVRTPHGVGALLLVGGAIVGAAVVAWRRRGDRKNAKNHRRGKEEEEEEEEVLDGGVVENEQSKFDKSDENLSMEDTEVEANGLDGKKTEELHEIQAKDSEPADKFDPSSNRECTEIIDDMGHGEIKKADQNSSNSGFENEITPNATKDEENSDERTLTNSSQEIVHEEHNGHKVVSDEETTSTQIIPTTQMEAHQSQMPEELKADNITGTATLHDVSKHEEQKPPAQEPVAPVDSPACSSLPSLLKPAQKKRPANPGQNETGMKLGQDHGNGELSKGGAAQGATMVTMNRRATSVAILAMIFALTVGINLVVRLYSTLRAT</sequence>
<name>A0ACD5XNJ9_AVESA</name>
<reference evidence="1" key="2">
    <citation type="submission" date="2025-09" db="UniProtKB">
        <authorList>
            <consortium name="EnsemblPlants"/>
        </authorList>
    </citation>
    <scope>IDENTIFICATION</scope>
</reference>